<dbReference type="AlphaFoldDB" id="A0A378PEV6"/>
<dbReference type="EMBL" id="JABCUR010000002">
    <property type="protein sequence ID" value="NMW64594.1"/>
    <property type="molecule type" value="Genomic_DNA"/>
</dbReference>
<dbReference type="Proteomes" id="UP001209486">
    <property type="component" value="Unassembled WGS sequence"/>
</dbReference>
<evidence type="ECO:0000313" key="3">
    <source>
        <dbReference type="EMBL" id="NMW92332.1"/>
    </source>
</evidence>
<gene>
    <name evidence="1" type="ORF">FYZ43_08530</name>
    <name evidence="3" type="ORF">HHJ74_01185</name>
    <name evidence="4" type="ORF">HHJ77_02415</name>
    <name evidence="2" type="ORF">HHJ78_03380</name>
</gene>
<evidence type="ECO:0000313" key="7">
    <source>
        <dbReference type="Proteomes" id="UP000582487"/>
    </source>
</evidence>
<comment type="caution">
    <text evidence="3">The sequence shown here is derived from an EMBL/GenBank/DDBJ whole genome shotgun (WGS) entry which is preliminary data.</text>
</comment>
<evidence type="ECO:0000313" key="8">
    <source>
        <dbReference type="Proteomes" id="UP001209486"/>
    </source>
</evidence>
<dbReference type="Proteomes" id="UP000575397">
    <property type="component" value="Unassembled WGS sequence"/>
</dbReference>
<dbReference type="EMBL" id="JABCUV010000001">
    <property type="protein sequence ID" value="NMW92332.1"/>
    <property type="molecule type" value="Genomic_DNA"/>
</dbReference>
<evidence type="ECO:0000313" key="5">
    <source>
        <dbReference type="Proteomes" id="UP000575397"/>
    </source>
</evidence>
<evidence type="ECO:0000313" key="6">
    <source>
        <dbReference type="Proteomes" id="UP000578252"/>
    </source>
</evidence>
<reference evidence="5 6" key="2">
    <citation type="submission" date="2020-04" db="EMBL/GenBank/DDBJ databases">
        <title>Antimicrobial susceptibility and clonality of vaginal-derived multi-drug resistant Mobiluncus isolates in China.</title>
        <authorList>
            <person name="Zhang X."/>
        </authorList>
    </citation>
    <scope>NUCLEOTIDE SEQUENCE [LARGE SCALE GENOMIC DNA]</scope>
    <source>
        <strain evidence="4 5">12</strain>
        <strain evidence="2 6">13</strain>
        <strain evidence="3 7">7</strain>
    </source>
</reference>
<dbReference type="Proteomes" id="UP000578252">
    <property type="component" value="Unassembled WGS sequence"/>
</dbReference>
<dbReference type="Proteomes" id="UP000582487">
    <property type="component" value="Unassembled WGS sequence"/>
</dbReference>
<dbReference type="EMBL" id="JABCUS010000004">
    <property type="protein sequence ID" value="NMX02816.1"/>
    <property type="molecule type" value="Genomic_DNA"/>
</dbReference>
<protein>
    <submittedName>
        <fullName evidence="3">Acetyl-CoA synthetase</fullName>
    </submittedName>
</protein>
<proteinExistence type="predicted"/>
<evidence type="ECO:0000313" key="4">
    <source>
        <dbReference type="EMBL" id="NMX02816.1"/>
    </source>
</evidence>
<reference evidence="1 8" key="1">
    <citation type="submission" date="2019-08" db="EMBL/GenBank/DDBJ databases">
        <title>Comparison of rpoB and gyrB Sequences from Mobiluncus Species and Development of a Multiplex PCR Method for Clinical Detection of Mobiluncus curtisii and Mobiluncus mulieris.</title>
        <authorList>
            <person name="Yang L."/>
            <person name="Shen Y."/>
            <person name="Xu G."/>
            <person name="Shu L.-B."/>
            <person name="Hu J."/>
            <person name="Zhang R."/>
            <person name="Wang Y."/>
            <person name="Zhou H.-W."/>
            <person name="Zhang X."/>
        </authorList>
    </citation>
    <scope>NUCLEOTIDE SEQUENCE [LARGE SCALE GENOMIC DNA]</scope>
    <source>
        <strain evidence="1 8">M26</strain>
    </source>
</reference>
<accession>A0A378PEV6</accession>
<evidence type="ECO:0000313" key="1">
    <source>
        <dbReference type="EMBL" id="MCU9969431.1"/>
    </source>
</evidence>
<dbReference type="EMBL" id="VSZY01000015">
    <property type="protein sequence ID" value="MCU9969431.1"/>
    <property type="molecule type" value="Genomic_DNA"/>
</dbReference>
<sequence>MSGVKMISPTGAVVAVPEEELGIYEVAGYAVADKPEVVGEPEPVKAGGTSKK</sequence>
<organism evidence="3 7">
    <name type="scientific">Mobiluncus mulieris</name>
    <dbReference type="NCBI Taxonomy" id="2052"/>
    <lineage>
        <taxon>Bacteria</taxon>
        <taxon>Bacillati</taxon>
        <taxon>Actinomycetota</taxon>
        <taxon>Actinomycetes</taxon>
        <taxon>Actinomycetales</taxon>
        <taxon>Actinomycetaceae</taxon>
        <taxon>Mobiluncus</taxon>
    </lineage>
</organism>
<evidence type="ECO:0000313" key="2">
    <source>
        <dbReference type="EMBL" id="NMW64594.1"/>
    </source>
</evidence>
<name>A0A378PEV6_9ACTO</name>
<dbReference type="RefSeq" id="WP_004016754.1">
    <property type="nucleotide sequence ID" value="NZ_CAMUNX010000008.1"/>
</dbReference>